<sequence>MQPDPIRDALYETPETEAGHARNRLWMTNGLVAAALFLAATNADAVERWAAAQKPNWAIETIRLTAGVFAERMAMIGLDRPKLALREWWEGLKREDWEDAGR</sequence>
<name>A0A4S2GWX4_9PROT</name>
<comment type="caution">
    <text evidence="1">The sequence shown here is derived from an EMBL/GenBank/DDBJ whole genome shotgun (WGS) entry which is preliminary data.</text>
</comment>
<evidence type="ECO:0000313" key="1">
    <source>
        <dbReference type="EMBL" id="TGY87556.1"/>
    </source>
</evidence>
<dbReference type="Proteomes" id="UP000308054">
    <property type="component" value="Unassembled WGS sequence"/>
</dbReference>
<proteinExistence type="predicted"/>
<keyword evidence="2" id="KW-1185">Reference proteome</keyword>
<organism evidence="1 2">
    <name type="scientific">Marinicauda algicola</name>
    <dbReference type="NCBI Taxonomy" id="2029849"/>
    <lineage>
        <taxon>Bacteria</taxon>
        <taxon>Pseudomonadati</taxon>
        <taxon>Pseudomonadota</taxon>
        <taxon>Alphaproteobacteria</taxon>
        <taxon>Maricaulales</taxon>
        <taxon>Maricaulaceae</taxon>
        <taxon>Marinicauda</taxon>
    </lineage>
</organism>
<dbReference type="AlphaFoldDB" id="A0A4S2GWX4"/>
<dbReference type="EMBL" id="SRXW01000005">
    <property type="protein sequence ID" value="TGY87556.1"/>
    <property type="molecule type" value="Genomic_DNA"/>
</dbReference>
<protein>
    <submittedName>
        <fullName evidence="1">Uncharacterized protein</fullName>
    </submittedName>
</protein>
<accession>A0A4S2GWX4</accession>
<gene>
    <name evidence="1" type="ORF">E5163_14060</name>
</gene>
<evidence type="ECO:0000313" key="2">
    <source>
        <dbReference type="Proteomes" id="UP000308054"/>
    </source>
</evidence>
<reference evidence="1 2" key="1">
    <citation type="journal article" date="2017" name="Int. J. Syst. Evol. Microbiol.">
        <title>Marinicauda algicola sp. nov., isolated from a marine red alga Rhodosorus marinus.</title>
        <authorList>
            <person name="Jeong S.E."/>
            <person name="Jeon S.H."/>
            <person name="Chun B.H."/>
            <person name="Kim D.W."/>
            <person name="Jeon C.O."/>
        </authorList>
    </citation>
    <scope>NUCLEOTIDE SEQUENCE [LARGE SCALE GENOMIC DNA]</scope>
    <source>
        <strain evidence="1 2">JCM 31718</strain>
    </source>
</reference>
<dbReference type="RefSeq" id="WP_135997096.1">
    <property type="nucleotide sequence ID" value="NZ_CP071057.1"/>
</dbReference>